<sequence length="121" mass="13381">METKVFCENVSEQKLLEYHEDLKKYKAALAAQVSKLEAPTVQPVLDRAPSTDNSLACELNHSPHCIKPTMDFEKTHSGSFNVPLPARMSVVSPSNSFTSDSSCSSIDSFEFEDEIPIEGSR</sequence>
<dbReference type="AlphaFoldDB" id="A0ABD3N9S9"/>
<reference evidence="1 2" key="1">
    <citation type="submission" date="2024-10" db="EMBL/GenBank/DDBJ databases">
        <title>Updated reference genomes for cyclostephanoid diatoms.</title>
        <authorList>
            <person name="Roberts W.R."/>
            <person name="Alverson A.J."/>
        </authorList>
    </citation>
    <scope>NUCLEOTIDE SEQUENCE [LARGE SCALE GENOMIC DNA]</scope>
    <source>
        <strain evidence="1 2">AJA010-31</strain>
    </source>
</reference>
<comment type="caution">
    <text evidence="1">The sequence shown here is derived from an EMBL/GenBank/DDBJ whole genome shotgun (WGS) entry which is preliminary data.</text>
</comment>
<evidence type="ECO:0000313" key="1">
    <source>
        <dbReference type="EMBL" id="KAL3772813.1"/>
    </source>
</evidence>
<proteinExistence type="predicted"/>
<keyword evidence="2" id="KW-1185">Reference proteome</keyword>
<name>A0ABD3N9S9_9STRA</name>
<dbReference type="EMBL" id="JALLPJ020001259">
    <property type="protein sequence ID" value="KAL3772813.1"/>
    <property type="molecule type" value="Genomic_DNA"/>
</dbReference>
<dbReference type="Proteomes" id="UP001530400">
    <property type="component" value="Unassembled WGS sequence"/>
</dbReference>
<evidence type="ECO:0000313" key="2">
    <source>
        <dbReference type="Proteomes" id="UP001530400"/>
    </source>
</evidence>
<protein>
    <submittedName>
        <fullName evidence="1">Uncharacterized protein</fullName>
    </submittedName>
</protein>
<accession>A0ABD3N9S9</accession>
<gene>
    <name evidence="1" type="ORF">ACHAWO_006896</name>
</gene>
<organism evidence="1 2">
    <name type="scientific">Cyclotella atomus</name>
    <dbReference type="NCBI Taxonomy" id="382360"/>
    <lineage>
        <taxon>Eukaryota</taxon>
        <taxon>Sar</taxon>
        <taxon>Stramenopiles</taxon>
        <taxon>Ochrophyta</taxon>
        <taxon>Bacillariophyta</taxon>
        <taxon>Coscinodiscophyceae</taxon>
        <taxon>Thalassiosirophycidae</taxon>
        <taxon>Stephanodiscales</taxon>
        <taxon>Stephanodiscaceae</taxon>
        <taxon>Cyclotella</taxon>
    </lineage>
</organism>